<dbReference type="Proteomes" id="UP000826212">
    <property type="component" value="Chromosome"/>
</dbReference>
<evidence type="ECO:0000313" key="2">
    <source>
        <dbReference type="Proteomes" id="UP000826212"/>
    </source>
</evidence>
<proteinExistence type="predicted"/>
<keyword evidence="2" id="KW-1185">Reference proteome</keyword>
<protein>
    <submittedName>
        <fullName evidence="1">Uncharacterized protein</fullName>
    </submittedName>
</protein>
<evidence type="ECO:0000313" key="1">
    <source>
        <dbReference type="EMBL" id="QZE15203.1"/>
    </source>
</evidence>
<organism evidence="1 2">
    <name type="scientific">Halosquirtibacter laminarini</name>
    <dbReference type="NCBI Taxonomy" id="3374600"/>
    <lineage>
        <taxon>Bacteria</taxon>
        <taxon>Pseudomonadati</taxon>
        <taxon>Bacteroidota</taxon>
        <taxon>Bacteroidia</taxon>
        <taxon>Marinilabiliales</taxon>
        <taxon>Prolixibacteraceae</taxon>
        <taxon>Halosquirtibacter</taxon>
    </lineage>
</organism>
<name>A0AC61NI35_9BACT</name>
<sequence>MKRLHTLSTMIMIILCLTRVSAQDKNYQISGYIKNMEGLFFMDPASQQLMGMSSSVMDYNLTHQRFNFDYFVSSDLVFTMQMRTRLYAGSMVRYVPQFAELTAVDNGKVDMSWNLATGDSWFLNTNIDRLYLDYTYGEWNVTVGRQRINWGINFIWNPNDLFNTYNYLDFDYEERPGTDAVKLTRYFGYTSSFEVAYKMADNMIDRTLAASYRFNYKNYDIQLIGGWKGYDMVIGTGWTGDISGAGFRGEVSYFQPMTGYKDKSEEALVASLSLDYTFPKGLYLQSSFLYNSLGTTGDINQMSLQYVDTNLSAKNLSLGKYEGFMQASYQLSPIVYLSGSTIINLSDWSGYIGPSVTFSLMDDLELMAMGQVFWGKDLTEYGTQPNSVYLRLKYSF</sequence>
<gene>
    <name evidence="1" type="ORF">K4L44_05045</name>
</gene>
<accession>A0AC61NI35</accession>
<dbReference type="EMBL" id="CP081303">
    <property type="protein sequence ID" value="QZE15203.1"/>
    <property type="molecule type" value="Genomic_DNA"/>
</dbReference>
<reference evidence="1" key="1">
    <citation type="submission" date="2021-08" db="EMBL/GenBank/DDBJ databases">
        <title>Novel anaerobic bacterium isolated from sea squirt in East Sea, Republic of Korea.</title>
        <authorList>
            <person name="Nguyen T.H."/>
            <person name="Li Z."/>
            <person name="Lee Y.-J."/>
            <person name="Ko J."/>
            <person name="Kim S.-G."/>
        </authorList>
    </citation>
    <scope>NUCLEOTIDE SEQUENCE</scope>
    <source>
        <strain evidence="1">KCTC 25031</strain>
    </source>
</reference>